<dbReference type="GO" id="GO:0005524">
    <property type="term" value="F:ATP binding"/>
    <property type="evidence" value="ECO:0007669"/>
    <property type="project" value="UniProtKB-KW"/>
</dbReference>
<keyword evidence="4" id="KW-0540">Nuclease</keyword>
<dbReference type="InterPro" id="IPR022625">
    <property type="entry name" value="TypeI_RM_Rsu_C"/>
</dbReference>
<proteinExistence type="inferred from homology"/>
<evidence type="ECO:0000256" key="6">
    <source>
        <dbReference type="ARBA" id="ARBA00022747"/>
    </source>
</evidence>
<dbReference type="InterPro" id="IPR040980">
    <property type="entry name" value="SWI2_SNF2"/>
</dbReference>
<keyword evidence="14" id="KW-1185">Reference proteome</keyword>
<dbReference type="Gene3D" id="3.40.50.300">
    <property type="entry name" value="P-loop containing nucleotide triphosphate hydrolases"/>
    <property type="match status" value="2"/>
</dbReference>
<evidence type="ECO:0000256" key="1">
    <source>
        <dbReference type="ARBA" id="ARBA00000851"/>
    </source>
</evidence>
<evidence type="ECO:0000256" key="8">
    <source>
        <dbReference type="ARBA" id="ARBA00022801"/>
    </source>
</evidence>
<dbReference type="SUPFAM" id="SSF52540">
    <property type="entry name" value="P-loop containing nucleoside triphosphate hydrolases"/>
    <property type="match status" value="1"/>
</dbReference>
<evidence type="ECO:0000256" key="11">
    <source>
        <dbReference type="RuleBase" id="RU364115"/>
    </source>
</evidence>
<dbReference type="PANTHER" id="PTHR30195">
    <property type="entry name" value="TYPE I SITE-SPECIFIC DEOXYRIBONUCLEASE PROTEIN SUBUNIT M AND R"/>
    <property type="match status" value="1"/>
</dbReference>
<dbReference type="InterPro" id="IPR007409">
    <property type="entry name" value="Restrct_endonuc_type1_HsdR_N"/>
</dbReference>
<evidence type="ECO:0000256" key="4">
    <source>
        <dbReference type="ARBA" id="ARBA00022722"/>
    </source>
</evidence>
<protein>
    <recommendedName>
        <fullName evidence="11">Type I restriction enzyme endonuclease subunit</fullName>
        <shortName evidence="11">R protein</shortName>
        <ecNumber evidence="11">3.1.21.3</ecNumber>
    </recommendedName>
    <alternativeName>
        <fullName evidence="11">Type-1 restriction enzyme R protein</fullName>
    </alternativeName>
</protein>
<comment type="subunit">
    <text evidence="3 11">The type I restriction/modification system is composed of three polypeptides R, M and S.</text>
</comment>
<dbReference type="Gene3D" id="1.20.58.910">
    <property type="match status" value="1"/>
</dbReference>
<keyword evidence="9 11" id="KW-0067">ATP-binding</keyword>
<dbReference type="InterPro" id="IPR004473">
    <property type="entry name" value="Restrct_endonuc_typeI_HsdR"/>
</dbReference>
<dbReference type="InterPro" id="IPR014001">
    <property type="entry name" value="Helicase_ATP-bd"/>
</dbReference>
<dbReference type="EMBL" id="WUBI01000001">
    <property type="protein sequence ID" value="MWV44047.1"/>
    <property type="molecule type" value="Genomic_DNA"/>
</dbReference>
<evidence type="ECO:0000256" key="2">
    <source>
        <dbReference type="ARBA" id="ARBA00008598"/>
    </source>
</evidence>
<accession>A0A7X3LGE8</accession>
<evidence type="ECO:0000256" key="3">
    <source>
        <dbReference type="ARBA" id="ARBA00011296"/>
    </source>
</evidence>
<dbReference type="AlphaFoldDB" id="A0A7X3LGE8"/>
<dbReference type="PANTHER" id="PTHR30195:SF16">
    <property type="entry name" value="TYPE I RESTRICTION ENZYME ENDONUCLEASE SUBUNIT"/>
    <property type="match status" value="1"/>
</dbReference>
<dbReference type="Gene3D" id="3.90.1570.50">
    <property type="match status" value="1"/>
</dbReference>
<dbReference type="NCBIfam" id="TIGR00348">
    <property type="entry name" value="hsdR"/>
    <property type="match status" value="1"/>
</dbReference>
<dbReference type="GO" id="GO:0009035">
    <property type="term" value="F:type I site-specific deoxyribonuclease activity"/>
    <property type="evidence" value="ECO:0007669"/>
    <property type="project" value="UniProtKB-EC"/>
</dbReference>
<evidence type="ECO:0000256" key="10">
    <source>
        <dbReference type="ARBA" id="ARBA00023125"/>
    </source>
</evidence>
<evidence type="ECO:0000256" key="9">
    <source>
        <dbReference type="ARBA" id="ARBA00022840"/>
    </source>
</evidence>
<keyword evidence="5 11" id="KW-0547">Nucleotide-binding</keyword>
<dbReference type="RefSeq" id="WP_160497501.1">
    <property type="nucleotide sequence ID" value="NZ_WUBI01000001.1"/>
</dbReference>
<dbReference type="InterPro" id="IPR055180">
    <property type="entry name" value="HsdR_RecA-like_helicase_dom_2"/>
</dbReference>
<evidence type="ECO:0000313" key="13">
    <source>
        <dbReference type="EMBL" id="MWV44047.1"/>
    </source>
</evidence>
<keyword evidence="8 11" id="KW-0378">Hydrolase</keyword>
<dbReference type="GO" id="GO:0003677">
    <property type="term" value="F:DNA binding"/>
    <property type="evidence" value="ECO:0007669"/>
    <property type="project" value="UniProtKB-KW"/>
</dbReference>
<dbReference type="InterPro" id="IPR027417">
    <property type="entry name" value="P-loop_NTPase"/>
</dbReference>
<dbReference type="Pfam" id="PF22679">
    <property type="entry name" value="T1R_D3-like"/>
    <property type="match status" value="1"/>
</dbReference>
<evidence type="ECO:0000313" key="14">
    <source>
        <dbReference type="Proteomes" id="UP000460318"/>
    </source>
</evidence>
<evidence type="ECO:0000259" key="12">
    <source>
        <dbReference type="PROSITE" id="PS51192"/>
    </source>
</evidence>
<dbReference type="SMART" id="SM00487">
    <property type="entry name" value="DEXDc"/>
    <property type="match status" value="1"/>
</dbReference>
<comment type="caution">
    <text evidence="13">The sequence shown here is derived from an EMBL/GenBank/DDBJ whole genome shotgun (WGS) entry which is preliminary data.</text>
</comment>
<dbReference type="CDD" id="cd18800">
    <property type="entry name" value="SF2_C_EcoR124I-like"/>
    <property type="match status" value="1"/>
</dbReference>
<organism evidence="13 14">
    <name type="scientific">Paenibacillus dendrobii</name>
    <dbReference type="NCBI Taxonomy" id="2691084"/>
    <lineage>
        <taxon>Bacteria</taxon>
        <taxon>Bacillati</taxon>
        <taxon>Bacillota</taxon>
        <taxon>Bacilli</taxon>
        <taxon>Bacillales</taxon>
        <taxon>Paenibacillaceae</taxon>
        <taxon>Paenibacillus</taxon>
    </lineage>
</organism>
<dbReference type="Pfam" id="PF18766">
    <property type="entry name" value="SWI2_SNF2"/>
    <property type="match status" value="1"/>
</dbReference>
<comment type="similarity">
    <text evidence="2 11">Belongs to the HsdR family.</text>
</comment>
<gene>
    <name evidence="13" type="ORF">GRF59_10415</name>
</gene>
<evidence type="ECO:0000256" key="7">
    <source>
        <dbReference type="ARBA" id="ARBA00022759"/>
    </source>
</evidence>
<reference evidence="13 14" key="1">
    <citation type="submission" date="2019-12" db="EMBL/GenBank/DDBJ databases">
        <title>Paenibacillus sp. nov., an endophytic bacterium isolated from the stem of Dendrobium.</title>
        <authorList>
            <person name="Zhao R."/>
        </authorList>
    </citation>
    <scope>NUCLEOTIDE SEQUENCE [LARGE SCALE GENOMIC DNA]</scope>
    <source>
        <strain evidence="13 14">HJL G12</strain>
    </source>
</reference>
<sequence>MKSEKQIEIDFIQKLQDLKYTYREDIRDKVSLEANFREHFERLNRVKLSESEFARLRNSIITEDVFVAAKALREINTFKRDDDTPLQYTLVNIKDWCKNEFEVINQLRINTDNSNHRYDVIILINGVPVVQIELKALQITPKKAMEQIVDYKNDQGNGYTNSLLCFMQLFIVSNETKTYYFANNHIEHFCFDADERFLPIYEFADEKNKKITNLYDFADRFLPKCTLGQLISRYMVLVVSEQKLMIMRPYQIYAVKAIMDCIEQNRGNGYIWHTTGSGKTLTSFKASTLLKDNPEIEKCLFVVDRKDLDRQTRLEFNKFQEGCVEENTNTESLVRRLTSDDYKDKVIVTTIQKLGLALDDDSRRNQEKKKKGELTFKQRLEKLRDKRMAIIFDECHRSQFGDNHDAIKTFFPKSQLFGFTGTPIFEKNSTYKKIDGTVGSYRTTEDVFQQQLHAYTITNAIDDGNVLRFHIDYFKPEDDKKAAKVSSKEYKRAVVEAILSKHDAATYNKRYNALFATSSINDAVEYFELFKTLQEELKNSGDEKFNPLNIACVFSPPAEGNKDVKQLQEDLVQEKADNEQEPDKKKAALKAIIDDYNAQYGTIHSINEFDLYYQDVQKRIKDQQYTNADYPHKNKIDITIVVDMLLTGFDSKYLNTLYVDKNLKQHGLIQAFSRTNRVLNPTKPYGNIIDFRGLENEVDDAIKLFSGTERSEKVKEIWIVEPAPAVVKKLDKAVAELEKFMLSHGLECKPEEVSNLKGDTARANFIDKFKEIQRLKTQLDQYTDIKVDQTAIIEKLLPEDTLRAFRGAYIETAQRLKAQQGKDIVGKAPEIEQIDFEFVLFSSAIIDYDYIMSLISKYTQPDVPKKDKMSKKELIDLISSTSNLMDEREDIEEYINTLEVGKGLDEKSIREGYQKFKAEKSAKELDAVANKHDIESVSLQAFVDKIMERMIFDGEKLSDLLEPLGLGWRDRTKKELELMEELIPLLKKLANGREIVGLKAYE</sequence>
<dbReference type="Pfam" id="PF04313">
    <property type="entry name" value="HSDR_N"/>
    <property type="match status" value="1"/>
</dbReference>
<comment type="catalytic activity">
    <reaction evidence="1 11">
        <text>Endonucleolytic cleavage of DNA to give random double-stranded fragments with terminal 5'-phosphates, ATP is simultaneously hydrolyzed.</text>
        <dbReference type="EC" id="3.1.21.3"/>
    </reaction>
</comment>
<dbReference type="InterPro" id="IPR051268">
    <property type="entry name" value="Type-I_R_enzyme_R_subunit"/>
</dbReference>
<dbReference type="EC" id="3.1.21.3" evidence="11"/>
<dbReference type="GO" id="GO:0009307">
    <property type="term" value="P:DNA restriction-modification system"/>
    <property type="evidence" value="ECO:0007669"/>
    <property type="project" value="UniProtKB-KW"/>
</dbReference>
<dbReference type="CDD" id="cd22332">
    <property type="entry name" value="HsdR_N"/>
    <property type="match status" value="1"/>
</dbReference>
<dbReference type="Pfam" id="PF12008">
    <property type="entry name" value="EcoR124_C"/>
    <property type="match status" value="1"/>
</dbReference>
<keyword evidence="7" id="KW-0255">Endonuclease</keyword>
<evidence type="ECO:0000256" key="5">
    <source>
        <dbReference type="ARBA" id="ARBA00022741"/>
    </source>
</evidence>
<dbReference type="PROSITE" id="PS51192">
    <property type="entry name" value="HELICASE_ATP_BIND_1"/>
    <property type="match status" value="1"/>
</dbReference>
<name>A0A7X3LGE8_9BACL</name>
<keyword evidence="10 11" id="KW-0238">DNA-binding</keyword>
<comment type="function">
    <text evidence="11">Subunit R is required for both nuclease and ATPase activities, but not for modification.</text>
</comment>
<dbReference type="Proteomes" id="UP000460318">
    <property type="component" value="Unassembled WGS sequence"/>
</dbReference>
<keyword evidence="6 11" id="KW-0680">Restriction system</keyword>
<feature type="domain" description="Helicase ATP-binding" evidence="12">
    <location>
        <begin position="260"/>
        <end position="441"/>
    </location>
</feature>